<gene>
    <name evidence="1" type="ORF">PBS003_LOCUS932</name>
</gene>
<organism evidence="1 2">
    <name type="scientific">Peronospora belbahrii</name>
    <dbReference type="NCBI Taxonomy" id="622444"/>
    <lineage>
        <taxon>Eukaryota</taxon>
        <taxon>Sar</taxon>
        <taxon>Stramenopiles</taxon>
        <taxon>Oomycota</taxon>
        <taxon>Peronosporomycetes</taxon>
        <taxon>Peronosporales</taxon>
        <taxon>Peronosporaceae</taxon>
        <taxon>Peronospora</taxon>
    </lineage>
</organism>
<dbReference type="EMBL" id="CAKKTJ010000095">
    <property type="protein sequence ID" value="CAH0474064.1"/>
    <property type="molecule type" value="Genomic_DNA"/>
</dbReference>
<accession>A0AAU9KJQ3</accession>
<evidence type="ECO:0000313" key="1">
    <source>
        <dbReference type="EMBL" id="CAH0474064.1"/>
    </source>
</evidence>
<name>A0AAU9KJQ3_9STRA</name>
<reference evidence="1" key="1">
    <citation type="submission" date="2021-11" db="EMBL/GenBank/DDBJ databases">
        <authorList>
            <person name="Islam A."/>
            <person name="Islam S."/>
            <person name="Flora M.S."/>
            <person name="Rahman M."/>
            <person name="Ziaur R.M."/>
            <person name="Epstein J.H."/>
            <person name="Hassan M."/>
            <person name="Klassen M."/>
            <person name="Woodard K."/>
            <person name="Webb A."/>
            <person name="Webby R.J."/>
            <person name="El Zowalaty M.E."/>
        </authorList>
    </citation>
    <scope>NUCLEOTIDE SEQUENCE</scope>
    <source>
        <strain evidence="1">Pbs3</strain>
    </source>
</reference>
<protein>
    <submittedName>
        <fullName evidence="1">Uncharacterized protein</fullName>
    </submittedName>
</protein>
<comment type="caution">
    <text evidence="1">The sequence shown here is derived from an EMBL/GenBank/DDBJ whole genome shotgun (WGS) entry which is preliminary data.</text>
</comment>
<dbReference type="AlphaFoldDB" id="A0AAU9KJQ3"/>
<proteinExistence type="predicted"/>
<dbReference type="Proteomes" id="UP001160483">
    <property type="component" value="Unassembled WGS sequence"/>
</dbReference>
<sequence>MATLSRNGLKLFLKKQLIFRDENKIRPIEINTSRPLDYLRRVLRKEEQVVYAPTFREETLFLSWLHANFVILRSMTLPIDDR</sequence>
<evidence type="ECO:0000313" key="2">
    <source>
        <dbReference type="Proteomes" id="UP001160483"/>
    </source>
</evidence>